<reference evidence="1 2" key="1">
    <citation type="submission" date="2024-07" db="EMBL/GenBank/DDBJ databases">
        <title>Section-level genome sequencing and comparative genomics of Aspergillus sections Usti and Cavernicolus.</title>
        <authorList>
            <consortium name="Lawrence Berkeley National Laboratory"/>
            <person name="Nybo J.L."/>
            <person name="Vesth T.C."/>
            <person name="Theobald S."/>
            <person name="Frisvad J.C."/>
            <person name="Larsen T.O."/>
            <person name="Kjaerboelling I."/>
            <person name="Rothschild-Mancinelli K."/>
            <person name="Lyhne E.K."/>
            <person name="Kogle M.E."/>
            <person name="Barry K."/>
            <person name="Clum A."/>
            <person name="Na H."/>
            <person name="Ledsgaard L."/>
            <person name="Lin J."/>
            <person name="Lipzen A."/>
            <person name="Kuo A."/>
            <person name="Riley R."/>
            <person name="Mondo S."/>
            <person name="Labutti K."/>
            <person name="Haridas S."/>
            <person name="Pangalinan J."/>
            <person name="Salamov A.A."/>
            <person name="Simmons B.A."/>
            <person name="Magnuson J.K."/>
            <person name="Chen J."/>
            <person name="Drula E."/>
            <person name="Henrissat B."/>
            <person name="Wiebenga A."/>
            <person name="Lubbers R.J."/>
            <person name="Gomes A.C."/>
            <person name="Makela M.R."/>
            <person name="Stajich J."/>
            <person name="Grigoriev I.V."/>
            <person name="Mortensen U.H."/>
            <person name="De Vries R.P."/>
            <person name="Baker S.E."/>
            <person name="Andersen M.R."/>
        </authorList>
    </citation>
    <scope>NUCLEOTIDE SEQUENCE [LARGE SCALE GENOMIC DNA]</scope>
    <source>
        <strain evidence="1 2">CBS 588.65</strain>
    </source>
</reference>
<evidence type="ECO:0008006" key="3">
    <source>
        <dbReference type="Google" id="ProtNLM"/>
    </source>
</evidence>
<dbReference type="Proteomes" id="UP001610334">
    <property type="component" value="Unassembled WGS sequence"/>
</dbReference>
<protein>
    <recommendedName>
        <fullName evidence="3">Arrestin-like N-terminal domain-containing protein</fullName>
    </recommendedName>
</protein>
<organism evidence="1 2">
    <name type="scientific">Aspergillus granulosus</name>
    <dbReference type="NCBI Taxonomy" id="176169"/>
    <lineage>
        <taxon>Eukaryota</taxon>
        <taxon>Fungi</taxon>
        <taxon>Dikarya</taxon>
        <taxon>Ascomycota</taxon>
        <taxon>Pezizomycotina</taxon>
        <taxon>Eurotiomycetes</taxon>
        <taxon>Eurotiomycetidae</taxon>
        <taxon>Eurotiales</taxon>
        <taxon>Aspergillaceae</taxon>
        <taxon>Aspergillus</taxon>
        <taxon>Aspergillus subgen. Nidulantes</taxon>
    </lineage>
</organism>
<evidence type="ECO:0000313" key="1">
    <source>
        <dbReference type="EMBL" id="KAL2803001.1"/>
    </source>
</evidence>
<dbReference type="EMBL" id="JBFXLT010000155">
    <property type="protein sequence ID" value="KAL2803001.1"/>
    <property type="molecule type" value="Genomic_DNA"/>
</dbReference>
<proteinExistence type="predicted"/>
<name>A0ABR4GVG0_9EURO</name>
<gene>
    <name evidence="1" type="ORF">BJX63DRAFT_437371</name>
</gene>
<sequence>MTHPFQNSEGIGLHIKIFETCGYDPDSSGFLRPGNSLEGRIYITTKTRLRFTNLKVLFQGLPATSPILIHKTLKLCSGLESTCEFSSRLNSKNVCPHSAVYRDLFPVEARKLFLYVEYQAPLESIQEKDNQGALKLYSFPFFFIVPSATTRHDDGIQPLCQALPPSFEIISHLAPVISITYLVRAVLCFHTDGTQDELVATVTKNIKILPYTQIQPPLQTAWFPHEFTPSALIPLRRHIMGRSYGSLNFGAIEPFPLVYSSLSDSPSTNCELTITASITASAVNYLRSISLVINPAIYVRTFYSTRPIPCVSGRKSPTQDKQLRLEINMIQLESQRFVQMNWASKYPSATVHQPGIRAQQNENESGYLDSPYEPSTPTPGSSDILPENVLGVWETAIRVSVKPLKALLPTFCSALIARSYSLFLRVRVSGVYTRHVALEIPLQVVYSAPSQMVMALGPVSHGLNTGPTSVVMEGIDSPPHYG</sequence>
<accession>A0ABR4GVG0</accession>
<keyword evidence="2" id="KW-1185">Reference proteome</keyword>
<evidence type="ECO:0000313" key="2">
    <source>
        <dbReference type="Proteomes" id="UP001610334"/>
    </source>
</evidence>
<comment type="caution">
    <text evidence="1">The sequence shown here is derived from an EMBL/GenBank/DDBJ whole genome shotgun (WGS) entry which is preliminary data.</text>
</comment>